<comment type="caution">
    <text evidence="2">The sequence shown here is derived from an EMBL/GenBank/DDBJ whole genome shotgun (WGS) entry which is preliminary data.</text>
</comment>
<keyword evidence="1" id="KW-1133">Transmembrane helix</keyword>
<evidence type="ECO:0000313" key="3">
    <source>
        <dbReference type="Proteomes" id="UP000559027"/>
    </source>
</evidence>
<gene>
    <name evidence="2" type="ORF">D9756_006999</name>
</gene>
<sequence>MSTLSATNAASLSLSQTSDYDLVVLGNANKFVGVMSIGGSFAYVLYGVSCSQIIWYFRSYPQDPLTFKAFIGFVGLIDSMNLLWTIWELYWMMILRGIDQDPNFFVNCDFWAINVRKLIIWLALLAAYINIKLQAVLILTELNCALVELFFILRMWRFAEKKRLAIFAFVPYIFSTGFNFRYIKGMIEIPCYPEMSVNSPQDTLRRNNRRYNDLVIVQQEQGGPTRWRYDTSGPGTNVLDPEYRDYLVGFNDSPRFDVHPPSG</sequence>
<reference evidence="2 3" key="1">
    <citation type="journal article" date="2020" name="ISME J.">
        <title>Uncovering the hidden diversity of litter-decomposition mechanisms in mushroom-forming fungi.</title>
        <authorList>
            <person name="Floudas D."/>
            <person name="Bentzer J."/>
            <person name="Ahren D."/>
            <person name="Johansson T."/>
            <person name="Persson P."/>
            <person name="Tunlid A."/>
        </authorList>
    </citation>
    <scope>NUCLEOTIDE SEQUENCE [LARGE SCALE GENOMIC DNA]</scope>
    <source>
        <strain evidence="2 3">CBS 146.42</strain>
    </source>
</reference>
<protein>
    <submittedName>
        <fullName evidence="2">Uncharacterized protein</fullName>
    </submittedName>
</protein>
<dbReference type="AlphaFoldDB" id="A0A8H5D5W7"/>
<keyword evidence="3" id="KW-1185">Reference proteome</keyword>
<feature type="transmembrane region" description="Helical" evidence="1">
    <location>
        <begin position="31"/>
        <end position="57"/>
    </location>
</feature>
<feature type="transmembrane region" description="Helical" evidence="1">
    <location>
        <begin position="119"/>
        <end position="152"/>
    </location>
</feature>
<dbReference type="Proteomes" id="UP000559027">
    <property type="component" value="Unassembled WGS sequence"/>
</dbReference>
<accession>A0A8H5D5W7</accession>
<evidence type="ECO:0000256" key="1">
    <source>
        <dbReference type="SAM" id="Phobius"/>
    </source>
</evidence>
<feature type="transmembrane region" description="Helical" evidence="1">
    <location>
        <begin position="164"/>
        <end position="183"/>
    </location>
</feature>
<keyword evidence="1" id="KW-0472">Membrane</keyword>
<evidence type="ECO:0000313" key="2">
    <source>
        <dbReference type="EMBL" id="KAF5354090.1"/>
    </source>
</evidence>
<keyword evidence="1" id="KW-0812">Transmembrane</keyword>
<name>A0A8H5D5W7_9AGAR</name>
<feature type="transmembrane region" description="Helical" evidence="1">
    <location>
        <begin position="69"/>
        <end position="87"/>
    </location>
</feature>
<dbReference type="EMBL" id="JAACJO010000009">
    <property type="protein sequence ID" value="KAF5354090.1"/>
    <property type="molecule type" value="Genomic_DNA"/>
</dbReference>
<organism evidence="2 3">
    <name type="scientific">Leucocoprinus leucothites</name>
    <dbReference type="NCBI Taxonomy" id="201217"/>
    <lineage>
        <taxon>Eukaryota</taxon>
        <taxon>Fungi</taxon>
        <taxon>Dikarya</taxon>
        <taxon>Basidiomycota</taxon>
        <taxon>Agaricomycotina</taxon>
        <taxon>Agaricomycetes</taxon>
        <taxon>Agaricomycetidae</taxon>
        <taxon>Agaricales</taxon>
        <taxon>Agaricineae</taxon>
        <taxon>Agaricaceae</taxon>
        <taxon>Leucocoprinus</taxon>
    </lineage>
</organism>
<proteinExistence type="predicted"/>
<dbReference type="OrthoDB" id="3060330at2759"/>